<dbReference type="EMBL" id="CP144520">
    <property type="protein sequence ID" value="WWC67534.1"/>
    <property type="molecule type" value="Genomic_DNA"/>
</dbReference>
<dbReference type="GeneID" id="30174955"/>
<evidence type="ECO:0000256" key="3">
    <source>
        <dbReference type="ARBA" id="ARBA00022454"/>
    </source>
</evidence>
<feature type="compositionally biased region" description="Basic residues" evidence="8">
    <location>
        <begin position="293"/>
        <end position="303"/>
    </location>
</feature>
<dbReference type="GO" id="GO:0042054">
    <property type="term" value="F:histone methyltransferase activity"/>
    <property type="evidence" value="ECO:0007669"/>
    <property type="project" value="InterPro"/>
</dbReference>
<evidence type="ECO:0000256" key="5">
    <source>
        <dbReference type="ARBA" id="ARBA00022679"/>
    </source>
</evidence>
<evidence type="ECO:0000256" key="6">
    <source>
        <dbReference type="ARBA" id="ARBA00022691"/>
    </source>
</evidence>
<feature type="domain" description="Post-SET" evidence="10">
    <location>
        <begin position="565"/>
        <end position="581"/>
    </location>
</feature>
<dbReference type="SMART" id="SM00317">
    <property type="entry name" value="SET"/>
    <property type="match status" value="1"/>
</dbReference>
<comment type="subcellular location">
    <subcellularLocation>
        <location evidence="2">Chromosome</location>
    </subcellularLocation>
    <subcellularLocation>
        <location evidence="1">Nucleus</location>
    </subcellularLocation>
</comment>
<evidence type="ECO:0000259" key="11">
    <source>
        <dbReference type="PROSITE" id="PS51215"/>
    </source>
</evidence>
<feature type="compositionally biased region" description="Low complexity" evidence="8">
    <location>
        <begin position="677"/>
        <end position="692"/>
    </location>
</feature>
<dbReference type="KEGG" id="kpin:30174955"/>
<dbReference type="PROSITE" id="PS50280">
    <property type="entry name" value="SET"/>
    <property type="match status" value="1"/>
</dbReference>
<dbReference type="EMBL" id="KV700116">
    <property type="protein sequence ID" value="OCF47681.1"/>
    <property type="molecule type" value="Genomic_DNA"/>
</dbReference>
<dbReference type="Proteomes" id="UP000094020">
    <property type="component" value="Chromosome 2"/>
</dbReference>
<feature type="region of interest" description="Disordered" evidence="8">
    <location>
        <begin position="648"/>
        <end position="747"/>
    </location>
</feature>
<evidence type="ECO:0000256" key="1">
    <source>
        <dbReference type="ARBA" id="ARBA00004123"/>
    </source>
</evidence>
<organism evidence="12">
    <name type="scientific">Kwoniella pini CBS 10737</name>
    <dbReference type="NCBI Taxonomy" id="1296096"/>
    <lineage>
        <taxon>Eukaryota</taxon>
        <taxon>Fungi</taxon>
        <taxon>Dikarya</taxon>
        <taxon>Basidiomycota</taxon>
        <taxon>Agaricomycotina</taxon>
        <taxon>Tremellomycetes</taxon>
        <taxon>Tremellales</taxon>
        <taxon>Cryptococcaceae</taxon>
        <taxon>Kwoniella</taxon>
    </lineage>
</organism>
<evidence type="ECO:0000259" key="10">
    <source>
        <dbReference type="PROSITE" id="PS50868"/>
    </source>
</evidence>
<evidence type="ECO:0000256" key="2">
    <source>
        <dbReference type="ARBA" id="ARBA00004286"/>
    </source>
</evidence>
<feature type="domain" description="SET" evidence="9">
    <location>
        <begin position="432"/>
        <end position="552"/>
    </location>
</feature>
<dbReference type="PROSITE" id="PS50868">
    <property type="entry name" value="POST_SET"/>
    <property type="match status" value="1"/>
</dbReference>
<dbReference type="PROSITE" id="PS51215">
    <property type="entry name" value="AWS"/>
    <property type="match status" value="1"/>
</dbReference>
<dbReference type="SMART" id="SM00570">
    <property type="entry name" value="AWS"/>
    <property type="match status" value="1"/>
</dbReference>
<keyword evidence="14" id="KW-1185">Reference proteome</keyword>
<dbReference type="STRING" id="1296096.A0A1B9HWN7"/>
<dbReference type="InterPro" id="IPR046341">
    <property type="entry name" value="SET_dom_sf"/>
</dbReference>
<evidence type="ECO:0000313" key="13">
    <source>
        <dbReference type="EMBL" id="WWC67534.1"/>
    </source>
</evidence>
<dbReference type="InterPro" id="IPR006560">
    <property type="entry name" value="AWS_dom"/>
</dbReference>
<evidence type="ECO:0000256" key="8">
    <source>
        <dbReference type="SAM" id="MobiDB-lite"/>
    </source>
</evidence>
<evidence type="ECO:0000256" key="4">
    <source>
        <dbReference type="ARBA" id="ARBA00022603"/>
    </source>
</evidence>
<dbReference type="Pfam" id="PF17907">
    <property type="entry name" value="AWS"/>
    <property type="match status" value="1"/>
</dbReference>
<accession>A0A1B9HWN7</accession>
<dbReference type="Pfam" id="PF00856">
    <property type="entry name" value="SET"/>
    <property type="match status" value="1"/>
</dbReference>
<dbReference type="GO" id="GO:0005634">
    <property type="term" value="C:nucleus"/>
    <property type="evidence" value="ECO:0007669"/>
    <property type="project" value="UniProtKB-SubCell"/>
</dbReference>
<evidence type="ECO:0000313" key="14">
    <source>
        <dbReference type="Proteomes" id="UP000094020"/>
    </source>
</evidence>
<dbReference type="InterPro" id="IPR001214">
    <property type="entry name" value="SET_dom"/>
</dbReference>
<reference evidence="12" key="1">
    <citation type="submission" date="2013-07" db="EMBL/GenBank/DDBJ databases">
        <title>The Genome Sequence of Cryptococcus pinus CBS10737.</title>
        <authorList>
            <consortium name="The Broad Institute Genome Sequencing Platform"/>
            <person name="Cuomo C."/>
            <person name="Litvintseva A."/>
            <person name="Chen Y."/>
            <person name="Heitman J."/>
            <person name="Sun S."/>
            <person name="Springer D."/>
            <person name="Dromer F."/>
            <person name="Young S.K."/>
            <person name="Zeng Q."/>
            <person name="Gargeya S."/>
            <person name="Fitzgerald M."/>
            <person name="Abouelleil A."/>
            <person name="Alvarado L."/>
            <person name="Berlin A.M."/>
            <person name="Chapman S.B."/>
            <person name="Dewar J."/>
            <person name="Goldberg J."/>
            <person name="Griggs A."/>
            <person name="Gujja S."/>
            <person name="Hansen M."/>
            <person name="Howarth C."/>
            <person name="Imamovic A."/>
            <person name="Larimer J."/>
            <person name="McCowan C."/>
            <person name="Murphy C."/>
            <person name="Pearson M."/>
            <person name="Priest M."/>
            <person name="Roberts A."/>
            <person name="Saif S."/>
            <person name="Shea T."/>
            <person name="Sykes S."/>
            <person name="Wortman J."/>
            <person name="Nusbaum C."/>
            <person name="Birren B."/>
        </authorList>
    </citation>
    <scope>NUCLEOTIDE SEQUENCE [LARGE SCALE GENOMIC DNA]</scope>
    <source>
        <strain evidence="12">CBS 10737</strain>
    </source>
</reference>
<evidence type="ECO:0000256" key="7">
    <source>
        <dbReference type="ARBA" id="ARBA00023242"/>
    </source>
</evidence>
<evidence type="ECO:0000313" key="12">
    <source>
        <dbReference type="EMBL" id="OCF47681.1"/>
    </source>
</evidence>
<reference evidence="12" key="3">
    <citation type="submission" date="2016-07" db="EMBL/GenBank/DDBJ databases">
        <title>Evolution of pathogenesis and genome organization in the Tremellales.</title>
        <authorList>
            <person name="Cuomo C."/>
            <person name="Litvintseva A."/>
            <person name="Heitman J."/>
            <person name="Chen Y."/>
            <person name="Sun S."/>
            <person name="Springer D."/>
            <person name="Dromer F."/>
            <person name="Young S."/>
            <person name="Zeng Q."/>
            <person name="Chapman S."/>
            <person name="Gujja S."/>
            <person name="Saif S."/>
            <person name="Birren B."/>
        </authorList>
    </citation>
    <scope>NUCLEOTIDE SEQUENCE</scope>
    <source>
        <strain evidence="12">CBS 10737</strain>
    </source>
</reference>
<feature type="region of interest" description="Disordered" evidence="8">
    <location>
        <begin position="132"/>
        <end position="158"/>
    </location>
</feature>
<feature type="region of interest" description="Disordered" evidence="8">
    <location>
        <begin position="812"/>
        <end position="843"/>
    </location>
</feature>
<dbReference type="OrthoDB" id="308383at2759"/>
<gene>
    <name evidence="12" type="ORF">I206_06586</name>
    <name evidence="13" type="ORF">I206_101443</name>
</gene>
<keyword evidence="7" id="KW-0539">Nucleus</keyword>
<dbReference type="SUPFAM" id="SSF82199">
    <property type="entry name" value="SET domain"/>
    <property type="match status" value="1"/>
</dbReference>
<dbReference type="GO" id="GO:0032259">
    <property type="term" value="P:methylation"/>
    <property type="evidence" value="ECO:0007669"/>
    <property type="project" value="UniProtKB-KW"/>
</dbReference>
<dbReference type="RefSeq" id="XP_019008900.1">
    <property type="nucleotide sequence ID" value="XM_019158287.1"/>
</dbReference>
<proteinExistence type="predicted"/>
<dbReference type="GO" id="GO:0005694">
    <property type="term" value="C:chromosome"/>
    <property type="evidence" value="ECO:0007669"/>
    <property type="project" value="UniProtKB-SubCell"/>
</dbReference>
<sequence>MAPVKPIDKANKKKRTFFSSKLDIPIPKVIVKEKNKEKPLASTKIVLSALEGLESIHLQRDQPKTRTQAKKVKDEIPAKRVKVYTSKSKSKAQAIITRNSKMKNVNNGIIGKIRPKTIRSVITTTNNVIEQKSNSSIAKKGNTTSSRRHDHQPSKIFGNKRKVSVKSMTKANIITIKSTSSRKIPPVVKLFQTSTSSKLLLKNSKTLKEGSTKPTMKSSESQPRSGPSITNEKAILDSSKKGKESKSLKKEYMLAGFYCQDPNPSSSKQLHNKILAIRSSENKSSKSSAKKPIVIRHTRHNVKSKTSDEGKNQNDKLIIENRPSFPPLPYDHGYELFFKQEHDFVLPYYIMKEKEDGKLIAKKKPTQFTKIRGNIYPERQKVMTDFHAICRCSPESKCADQCINKLMSYLCGKECPAGEECTNKTLTKRKPAAYKVVYTGTRGFGIVVMEDVKEGDFVMDYRGEVISIDTFMDRIQDEYKGSKNFYALAYDQDEVIDAGMKGNDARFINHGCAPNLEVRKYQTAGDGWEEFEVGMWAIKDIKAGEELFYDYNFESFGVAAQSDELRTRCHCGAPNCVGFLGRKAGEKSAKELAAELARNAKIMQGKKASIKKLKHRLAEKAHVQAQIKNTARLGTTVLGLESTPSIVSNTDTITTNSIKTPSELSPSATRNVTIRQPSSSPLSEESNSPVVEGIADGKKRKLENSNVDGGIHKKKARNSEPLTLSNKKIKQSRKSETGPASIPPSTLTVPLVHKKSRKSEPIIALSKSADLKVEMEDKSMNNPRISMDVVREAARMKKAEIVKARKGVPKGWTIVLPGQEPPPRAPQPVVSGRRPPRDRSSLG</sequence>
<dbReference type="AlphaFoldDB" id="A0A1B9HWN7"/>
<feature type="compositionally biased region" description="Polar residues" evidence="8">
    <location>
        <begin position="132"/>
        <end position="145"/>
    </location>
</feature>
<feature type="region of interest" description="Disordered" evidence="8">
    <location>
        <begin position="202"/>
        <end position="243"/>
    </location>
</feature>
<keyword evidence="3" id="KW-0158">Chromosome</keyword>
<evidence type="ECO:0000259" key="9">
    <source>
        <dbReference type="PROSITE" id="PS50280"/>
    </source>
</evidence>
<keyword evidence="6" id="KW-0949">S-adenosyl-L-methionine</keyword>
<name>A0A1B9HWN7_9TREE</name>
<reference evidence="13" key="2">
    <citation type="submission" date="2013-07" db="EMBL/GenBank/DDBJ databases">
        <authorList>
            <consortium name="The Broad Institute Genome Sequencing Platform"/>
            <person name="Cuomo C."/>
            <person name="Litvintseva A."/>
            <person name="Chen Y."/>
            <person name="Heitman J."/>
            <person name="Sun S."/>
            <person name="Springer D."/>
            <person name="Dromer F."/>
            <person name="Young S.K."/>
            <person name="Zeng Q."/>
            <person name="Gargeya S."/>
            <person name="Fitzgerald M."/>
            <person name="Abouelleil A."/>
            <person name="Alvarado L."/>
            <person name="Berlin A.M."/>
            <person name="Chapman S.B."/>
            <person name="Dewar J."/>
            <person name="Goldberg J."/>
            <person name="Griggs A."/>
            <person name="Gujja S."/>
            <person name="Hansen M."/>
            <person name="Howarth C."/>
            <person name="Imamovic A."/>
            <person name="Larimer J."/>
            <person name="McCowan C."/>
            <person name="Murphy C."/>
            <person name="Pearson M."/>
            <person name="Priest M."/>
            <person name="Roberts A."/>
            <person name="Saif S."/>
            <person name="Shea T."/>
            <person name="Sykes S."/>
            <person name="Wortman J."/>
            <person name="Nusbaum C."/>
            <person name="Birren B."/>
        </authorList>
    </citation>
    <scope>NUCLEOTIDE SEQUENCE</scope>
    <source>
        <strain evidence="13">CBS 10737</strain>
    </source>
</reference>
<feature type="compositionally biased region" description="Polar residues" evidence="8">
    <location>
        <begin position="648"/>
        <end position="676"/>
    </location>
</feature>
<feature type="region of interest" description="Disordered" evidence="8">
    <location>
        <begin position="278"/>
        <end position="312"/>
    </location>
</feature>
<reference evidence="13" key="4">
    <citation type="submission" date="2024-02" db="EMBL/GenBank/DDBJ databases">
        <title>Comparative genomics of Cryptococcus and Kwoniella reveals pathogenesis evolution and contrasting modes of karyotype evolution via chromosome fusion or intercentromeric recombination.</title>
        <authorList>
            <person name="Coelho M.A."/>
            <person name="David-Palma M."/>
            <person name="Shea T."/>
            <person name="Bowers K."/>
            <person name="McGinley-Smith S."/>
            <person name="Mohammad A.W."/>
            <person name="Gnirke A."/>
            <person name="Yurkov A.M."/>
            <person name="Nowrousian M."/>
            <person name="Sun S."/>
            <person name="Cuomo C.A."/>
            <person name="Heitman J."/>
        </authorList>
    </citation>
    <scope>NUCLEOTIDE SEQUENCE</scope>
    <source>
        <strain evidence="13">CBS 10737</strain>
    </source>
</reference>
<keyword evidence="4" id="KW-0489">Methyltransferase</keyword>
<feature type="domain" description="AWS" evidence="11">
    <location>
        <begin position="385"/>
        <end position="430"/>
    </location>
</feature>
<evidence type="ECO:0008006" key="15">
    <source>
        <dbReference type="Google" id="ProtNLM"/>
    </source>
</evidence>
<feature type="compositionally biased region" description="Polar residues" evidence="8">
    <location>
        <begin position="212"/>
        <end position="231"/>
    </location>
</feature>
<dbReference type="SMART" id="SM00508">
    <property type="entry name" value="PostSET"/>
    <property type="match status" value="1"/>
</dbReference>
<dbReference type="InterPro" id="IPR050777">
    <property type="entry name" value="SET2_Histone-Lys_MeTrsfase"/>
</dbReference>
<dbReference type="Gene3D" id="2.170.270.10">
    <property type="entry name" value="SET domain"/>
    <property type="match status" value="1"/>
</dbReference>
<protein>
    <recommendedName>
        <fullName evidence="15">Histone-lysine N-methyltransferase ASH1L</fullName>
    </recommendedName>
</protein>
<dbReference type="InterPro" id="IPR003616">
    <property type="entry name" value="Post-SET_dom"/>
</dbReference>
<keyword evidence="5" id="KW-0808">Transferase</keyword>
<feature type="compositionally biased region" description="Basic and acidic residues" evidence="8">
    <location>
        <begin position="234"/>
        <end position="243"/>
    </location>
</feature>
<dbReference type="PANTHER" id="PTHR22884">
    <property type="entry name" value="SET DOMAIN PROTEINS"/>
    <property type="match status" value="1"/>
</dbReference>